<dbReference type="Proteomes" id="UP001162501">
    <property type="component" value="Chromosome 20"/>
</dbReference>
<dbReference type="EMBL" id="OX596104">
    <property type="protein sequence ID" value="CAM9959271.1"/>
    <property type="molecule type" value="Genomic_DNA"/>
</dbReference>
<sequence length="143" mass="15215">MAAKALCNTLISKWSSGSSFQRFGGTVVMRIFTVASEELISKPVSLVSMVKPSEGSSALRLSTTLFPSAATASNVGKIFRITTRSATLCPVVIVPFLYDPTCQTSSICTSNVPGATIKLLITLFIFVTRERIEACSAELGARS</sequence>
<name>A0AC59YTT6_RANTA</name>
<reference evidence="1" key="2">
    <citation type="submission" date="2025-03" db="EMBL/GenBank/DDBJ databases">
        <authorList>
            <consortium name="ELIXIR-Norway"/>
            <consortium name="Elixir Norway"/>
        </authorList>
    </citation>
    <scope>NUCLEOTIDE SEQUENCE</scope>
</reference>
<accession>A0AC59YTT6</accession>
<reference evidence="1" key="1">
    <citation type="submission" date="2023-05" db="EMBL/GenBank/DDBJ databases">
        <authorList>
            <consortium name="ELIXIR-Norway"/>
        </authorList>
    </citation>
    <scope>NUCLEOTIDE SEQUENCE</scope>
</reference>
<proteinExistence type="predicted"/>
<gene>
    <name evidence="1" type="ORF">MRATA1EN22A_LOCUS9929</name>
</gene>
<organism evidence="1 2">
    <name type="scientific">Rangifer tarandus platyrhynchus</name>
    <name type="common">Svalbard reindeer</name>
    <dbReference type="NCBI Taxonomy" id="3082113"/>
    <lineage>
        <taxon>Eukaryota</taxon>
        <taxon>Metazoa</taxon>
        <taxon>Chordata</taxon>
        <taxon>Craniata</taxon>
        <taxon>Vertebrata</taxon>
        <taxon>Euteleostomi</taxon>
        <taxon>Mammalia</taxon>
        <taxon>Eutheria</taxon>
        <taxon>Laurasiatheria</taxon>
        <taxon>Artiodactyla</taxon>
        <taxon>Ruminantia</taxon>
        <taxon>Pecora</taxon>
        <taxon>Cervidae</taxon>
        <taxon>Odocoileinae</taxon>
        <taxon>Rangifer</taxon>
    </lineage>
</organism>
<evidence type="ECO:0000313" key="2">
    <source>
        <dbReference type="Proteomes" id="UP001162501"/>
    </source>
</evidence>
<evidence type="ECO:0000313" key="1">
    <source>
        <dbReference type="EMBL" id="CAM9959271.1"/>
    </source>
</evidence>
<protein>
    <submittedName>
        <fullName evidence="1">Uncharacterized protein</fullName>
    </submittedName>
</protein>